<evidence type="ECO:0000313" key="2">
    <source>
        <dbReference type="EMBL" id="TWU32450.1"/>
    </source>
</evidence>
<evidence type="ECO:0000313" key="3">
    <source>
        <dbReference type="Proteomes" id="UP000319143"/>
    </source>
</evidence>
<dbReference type="RefSeq" id="WP_146530229.1">
    <property type="nucleotide sequence ID" value="NZ_SJPV01000012.1"/>
</dbReference>
<keyword evidence="2" id="KW-0012">Acyltransferase</keyword>
<dbReference type="InterPro" id="IPR002123">
    <property type="entry name" value="Plipid/glycerol_acylTrfase"/>
</dbReference>
<accession>A0A5C6D6J9</accession>
<reference evidence="2 3" key="1">
    <citation type="submission" date="2019-02" db="EMBL/GenBank/DDBJ databases">
        <title>Deep-cultivation of Planctomycetes and their phenomic and genomic characterization uncovers novel biology.</title>
        <authorList>
            <person name="Wiegand S."/>
            <person name="Jogler M."/>
            <person name="Boedeker C."/>
            <person name="Pinto D."/>
            <person name="Vollmers J."/>
            <person name="Rivas-Marin E."/>
            <person name="Kohn T."/>
            <person name="Peeters S.H."/>
            <person name="Heuer A."/>
            <person name="Rast P."/>
            <person name="Oberbeckmann S."/>
            <person name="Bunk B."/>
            <person name="Jeske O."/>
            <person name="Meyerdierks A."/>
            <person name="Storesund J.E."/>
            <person name="Kallscheuer N."/>
            <person name="Luecker S."/>
            <person name="Lage O.M."/>
            <person name="Pohl T."/>
            <person name="Merkel B.J."/>
            <person name="Hornburger P."/>
            <person name="Mueller R.-W."/>
            <person name="Bruemmer F."/>
            <person name="Labrenz M."/>
            <person name="Spormann A.M."/>
            <person name="Op Den Camp H."/>
            <person name="Overmann J."/>
            <person name="Amann R."/>
            <person name="Jetten M.S.M."/>
            <person name="Mascher T."/>
            <person name="Medema M.H."/>
            <person name="Devos D.P."/>
            <person name="Kaster A.-K."/>
            <person name="Ovreas L."/>
            <person name="Rohde M."/>
            <person name="Galperin M.Y."/>
            <person name="Jogler C."/>
        </authorList>
    </citation>
    <scope>NUCLEOTIDE SEQUENCE [LARGE SCALE GENOMIC DNA]</scope>
    <source>
        <strain evidence="2 3">Poly41</strain>
    </source>
</reference>
<dbReference type="SMART" id="SM00563">
    <property type="entry name" value="PlsC"/>
    <property type="match status" value="1"/>
</dbReference>
<dbReference type="OrthoDB" id="9806008at2"/>
<dbReference type="Proteomes" id="UP000319143">
    <property type="component" value="Unassembled WGS sequence"/>
</dbReference>
<dbReference type="EMBL" id="SJPV01000012">
    <property type="protein sequence ID" value="TWU32450.1"/>
    <property type="molecule type" value="Genomic_DNA"/>
</dbReference>
<name>A0A5C6D6J9_9BACT</name>
<sequence>MHPVVFDQPYEFVPPYQGRCWPWILQRLIRRRLRRDYGIEEIHCEGLDRLKQSLSAGHSILLAPNHCRPCDPGIVTELCRRAGVAPFTMASWHLFMQGRVRRFLLRRIGAFSVYREGMDRQALQAGVDILQQAKRPLVIFPEGVITRTNDRLLALMEGVSFVARAAAKKRSASSPAGQVVIHPVAIRYRFHGDIDVALHGTLDAIENRLSWRPRREIDRIERVYRIGEALLWLKEIEHFGQPQLGAIFERVKRLIDQILDPLEHEWTDGRSDTTTVARVKNLRIAILRDMIAGEVTEEERKRRWAQLEDVYMAQQFSHYPPDYVRGNPTNERLLETVEKFEEDLTDESRIHRPMAATVKVGDPVLVSPQRVRGAAEDPIMREVNRSLHEMLGIPLP</sequence>
<gene>
    <name evidence="2" type="ORF">Poly41_54280</name>
</gene>
<keyword evidence="3" id="KW-1185">Reference proteome</keyword>
<dbReference type="Pfam" id="PF01553">
    <property type="entry name" value="Acyltransferase"/>
    <property type="match status" value="1"/>
</dbReference>
<dbReference type="GO" id="GO:0016746">
    <property type="term" value="F:acyltransferase activity"/>
    <property type="evidence" value="ECO:0007669"/>
    <property type="project" value="UniProtKB-KW"/>
</dbReference>
<feature type="domain" description="Phospholipid/glycerol acyltransferase" evidence="1">
    <location>
        <begin position="60"/>
        <end position="189"/>
    </location>
</feature>
<comment type="caution">
    <text evidence="2">The sequence shown here is derived from an EMBL/GenBank/DDBJ whole genome shotgun (WGS) entry which is preliminary data.</text>
</comment>
<proteinExistence type="predicted"/>
<dbReference type="SUPFAM" id="SSF69593">
    <property type="entry name" value="Glycerol-3-phosphate (1)-acyltransferase"/>
    <property type="match status" value="1"/>
</dbReference>
<protein>
    <submittedName>
        <fullName evidence="2">Acyltransferase</fullName>
    </submittedName>
</protein>
<keyword evidence="2" id="KW-0808">Transferase</keyword>
<organism evidence="2 3">
    <name type="scientific">Novipirellula artificiosorum</name>
    <dbReference type="NCBI Taxonomy" id="2528016"/>
    <lineage>
        <taxon>Bacteria</taxon>
        <taxon>Pseudomonadati</taxon>
        <taxon>Planctomycetota</taxon>
        <taxon>Planctomycetia</taxon>
        <taxon>Pirellulales</taxon>
        <taxon>Pirellulaceae</taxon>
        <taxon>Novipirellula</taxon>
    </lineage>
</organism>
<dbReference type="AlphaFoldDB" id="A0A5C6D6J9"/>
<evidence type="ECO:0000259" key="1">
    <source>
        <dbReference type="SMART" id="SM00563"/>
    </source>
</evidence>